<comment type="catalytic activity">
    <reaction evidence="11 12">
        <text>L-aspartate 4-semialdehyde + pyruvate = (2S,4S)-4-hydroxy-2,3,4,5-tetrahydrodipicolinate + H2O + H(+)</text>
        <dbReference type="Rhea" id="RHEA:34171"/>
        <dbReference type="ChEBI" id="CHEBI:15361"/>
        <dbReference type="ChEBI" id="CHEBI:15377"/>
        <dbReference type="ChEBI" id="CHEBI:15378"/>
        <dbReference type="ChEBI" id="CHEBI:67139"/>
        <dbReference type="ChEBI" id="CHEBI:537519"/>
        <dbReference type="EC" id="4.3.3.7"/>
    </reaction>
</comment>
<protein>
    <recommendedName>
        <fullName evidence="4 12">4-hydroxy-tetrahydrodipicolinate synthase</fullName>
        <shortName evidence="12">HTPA synthase</shortName>
        <ecNumber evidence="4 12">4.3.3.7</ecNumber>
    </recommendedName>
</protein>
<evidence type="ECO:0000256" key="4">
    <source>
        <dbReference type="ARBA" id="ARBA00012086"/>
    </source>
</evidence>
<dbReference type="OrthoDB" id="9782828at2"/>
<feature type="binding site" evidence="12 15">
    <location>
        <position position="205"/>
    </location>
    <ligand>
        <name>pyruvate</name>
        <dbReference type="ChEBI" id="CHEBI:15361"/>
    </ligand>
</feature>
<evidence type="ECO:0000256" key="5">
    <source>
        <dbReference type="ARBA" id="ARBA00022490"/>
    </source>
</evidence>
<evidence type="ECO:0000313" key="16">
    <source>
        <dbReference type="EMBL" id="PAX08446.1"/>
    </source>
</evidence>
<sequence length="294" mass="30960">MFSRSIPALVTPFAPDGAVDEAAYRELIEWQIAEGSSALVACGTTGEAATLTMEEQFRAVAICVEQARGRVPVIAGAGSNDTRVAAGNLAAARDAGADAALMVPPYYNRPSQEGIYQHFATLAKGAALPILLYNVPARTVTDIQPATLIRIVREFPELFVGVKDASGALARVSEHRAALGPDFRQLSGNDDLALAFNSMGGVGCISVTANVAPRLCADFQAACEAGDYAKALELHDRLFPLHVALFIDASPGPVKYAMTRVRPGFPETLRLPMTWPSEASRAAVDAGLAHAGLV</sequence>
<dbReference type="Pfam" id="PF00701">
    <property type="entry name" value="DHDPS"/>
    <property type="match status" value="1"/>
</dbReference>
<dbReference type="EC" id="4.3.3.7" evidence="4 12"/>
<keyword evidence="10 12" id="KW-0704">Schiff base</keyword>
<evidence type="ECO:0000313" key="17">
    <source>
        <dbReference type="Proteomes" id="UP000218151"/>
    </source>
</evidence>
<dbReference type="SUPFAM" id="SSF51569">
    <property type="entry name" value="Aldolase"/>
    <property type="match status" value="1"/>
</dbReference>
<dbReference type="PANTHER" id="PTHR12128:SF66">
    <property type="entry name" value="4-HYDROXY-2-OXOGLUTARATE ALDOLASE, MITOCHONDRIAL"/>
    <property type="match status" value="1"/>
</dbReference>
<dbReference type="Gene3D" id="3.20.20.70">
    <property type="entry name" value="Aldolase class I"/>
    <property type="match status" value="1"/>
</dbReference>
<comment type="function">
    <text evidence="1 12">Catalyzes the condensation of (S)-aspartate-beta-semialdehyde [(S)-ASA] and pyruvate to 4-hydroxy-tetrahydrodipicolinate (HTPA).</text>
</comment>
<dbReference type="Proteomes" id="UP000218151">
    <property type="component" value="Unassembled WGS sequence"/>
</dbReference>
<comment type="similarity">
    <text evidence="3 12 13">Belongs to the DapA family.</text>
</comment>
<organism evidence="16 17">
    <name type="scientific">Sphingomonas lenta</name>
    <dbReference type="NCBI Taxonomy" id="1141887"/>
    <lineage>
        <taxon>Bacteria</taxon>
        <taxon>Pseudomonadati</taxon>
        <taxon>Pseudomonadota</taxon>
        <taxon>Alphaproteobacteria</taxon>
        <taxon>Sphingomonadales</taxon>
        <taxon>Sphingomonadaceae</taxon>
        <taxon>Sphingomonas</taxon>
    </lineage>
</organism>
<dbReference type="GO" id="GO:0008840">
    <property type="term" value="F:4-hydroxy-tetrahydrodipicolinate synthase activity"/>
    <property type="evidence" value="ECO:0007669"/>
    <property type="project" value="UniProtKB-UniRule"/>
</dbReference>
<gene>
    <name evidence="12" type="primary">dapA</name>
    <name evidence="16" type="ORF">CKY28_03375</name>
</gene>
<dbReference type="EMBL" id="NSLI01000002">
    <property type="protein sequence ID" value="PAX08446.1"/>
    <property type="molecule type" value="Genomic_DNA"/>
</dbReference>
<feature type="site" description="Part of a proton relay during catalysis" evidence="12">
    <location>
        <position position="107"/>
    </location>
</feature>
<comment type="subunit">
    <text evidence="12">Homotetramer; dimer of dimers.</text>
</comment>
<keyword evidence="9 12" id="KW-0456">Lyase</keyword>
<accession>A0A2A2SGR0</accession>
<feature type="active site" description="Schiff-base intermediate with substrate" evidence="12 14">
    <location>
        <position position="163"/>
    </location>
</feature>
<reference evidence="17" key="1">
    <citation type="submission" date="2017-09" db="EMBL/GenBank/DDBJ databases">
        <authorList>
            <person name="Feng G."/>
            <person name="Zhu H."/>
        </authorList>
    </citation>
    <scope>NUCLEOTIDE SEQUENCE [LARGE SCALE GENOMIC DNA]</scope>
    <source>
        <strain evidence="17">1PNM-20</strain>
    </source>
</reference>
<evidence type="ECO:0000256" key="3">
    <source>
        <dbReference type="ARBA" id="ARBA00007592"/>
    </source>
</evidence>
<dbReference type="InterPro" id="IPR002220">
    <property type="entry name" value="DapA-like"/>
</dbReference>
<keyword evidence="8 12" id="KW-0457">Lysine biosynthesis</keyword>
<evidence type="ECO:0000256" key="1">
    <source>
        <dbReference type="ARBA" id="ARBA00003294"/>
    </source>
</evidence>
<evidence type="ECO:0000256" key="13">
    <source>
        <dbReference type="PIRNR" id="PIRNR001365"/>
    </source>
</evidence>
<dbReference type="GO" id="GO:0009089">
    <property type="term" value="P:lysine biosynthetic process via diaminopimelate"/>
    <property type="evidence" value="ECO:0007669"/>
    <property type="project" value="UniProtKB-UniRule"/>
</dbReference>
<proteinExistence type="inferred from homology"/>
<evidence type="ECO:0000256" key="12">
    <source>
        <dbReference type="HAMAP-Rule" id="MF_00418"/>
    </source>
</evidence>
<dbReference type="InterPro" id="IPR013785">
    <property type="entry name" value="Aldolase_TIM"/>
</dbReference>
<dbReference type="PANTHER" id="PTHR12128">
    <property type="entry name" value="DIHYDRODIPICOLINATE SYNTHASE"/>
    <property type="match status" value="1"/>
</dbReference>
<feature type="active site" description="Proton donor/acceptor" evidence="12 14">
    <location>
        <position position="133"/>
    </location>
</feature>
<comment type="caution">
    <text evidence="16">The sequence shown here is derived from an EMBL/GenBank/DDBJ whole genome shotgun (WGS) entry which is preliminary data.</text>
</comment>
<evidence type="ECO:0000256" key="7">
    <source>
        <dbReference type="ARBA" id="ARBA00022915"/>
    </source>
</evidence>
<keyword evidence="5 12" id="KW-0963">Cytoplasm</keyword>
<feature type="site" description="Part of a proton relay during catalysis" evidence="12">
    <location>
        <position position="44"/>
    </location>
</feature>
<dbReference type="HAMAP" id="MF_00418">
    <property type="entry name" value="DapA"/>
    <property type="match status" value="1"/>
</dbReference>
<dbReference type="InterPro" id="IPR005263">
    <property type="entry name" value="DapA"/>
</dbReference>
<evidence type="ECO:0000256" key="10">
    <source>
        <dbReference type="ARBA" id="ARBA00023270"/>
    </source>
</evidence>
<name>A0A2A2SGR0_9SPHN</name>
<dbReference type="RefSeq" id="WP_095996956.1">
    <property type="nucleotide sequence ID" value="NZ_NSLI01000002.1"/>
</dbReference>
<keyword evidence="6 12" id="KW-0028">Amino-acid biosynthesis</keyword>
<evidence type="ECO:0000256" key="9">
    <source>
        <dbReference type="ARBA" id="ARBA00023239"/>
    </source>
</evidence>
<evidence type="ECO:0000256" key="15">
    <source>
        <dbReference type="PIRSR" id="PIRSR001365-2"/>
    </source>
</evidence>
<dbReference type="UniPathway" id="UPA00034">
    <property type="reaction ID" value="UER00017"/>
</dbReference>
<evidence type="ECO:0000256" key="8">
    <source>
        <dbReference type="ARBA" id="ARBA00023154"/>
    </source>
</evidence>
<comment type="caution">
    <text evidence="12">Was originally thought to be a dihydrodipicolinate synthase (DHDPS), catalyzing the condensation of (S)-aspartate-beta-semialdehyde [(S)-ASA] and pyruvate to dihydrodipicolinate (DHDP). However, it was shown in E.coli that the product of the enzymatic reaction is not dihydrodipicolinate but in fact (4S)-4-hydroxy-2,3,4,5-tetrahydro-(2S)-dipicolinic acid (HTPA), and that the consecutive dehydration reaction leading to DHDP is not spontaneous but catalyzed by DapB.</text>
</comment>
<evidence type="ECO:0000256" key="2">
    <source>
        <dbReference type="ARBA" id="ARBA00005120"/>
    </source>
</evidence>
<dbReference type="InterPro" id="IPR020624">
    <property type="entry name" value="Schiff_base-form_aldolases_CS"/>
</dbReference>
<evidence type="ECO:0000256" key="14">
    <source>
        <dbReference type="PIRSR" id="PIRSR001365-1"/>
    </source>
</evidence>
<keyword evidence="17" id="KW-1185">Reference proteome</keyword>
<feature type="binding site" evidence="12 15">
    <location>
        <position position="45"/>
    </location>
    <ligand>
        <name>pyruvate</name>
        <dbReference type="ChEBI" id="CHEBI:15361"/>
    </ligand>
</feature>
<dbReference type="PRINTS" id="PR00146">
    <property type="entry name" value="DHPICSNTHASE"/>
</dbReference>
<dbReference type="GO" id="GO:0005829">
    <property type="term" value="C:cytosol"/>
    <property type="evidence" value="ECO:0007669"/>
    <property type="project" value="TreeGrafter"/>
</dbReference>
<dbReference type="CDD" id="cd00950">
    <property type="entry name" value="DHDPS"/>
    <property type="match status" value="1"/>
</dbReference>
<comment type="pathway">
    <text evidence="2 12">Amino-acid biosynthesis; L-lysine biosynthesis via DAP pathway; (S)-tetrahydrodipicolinate from L-aspartate: step 3/4.</text>
</comment>
<dbReference type="GO" id="GO:0019877">
    <property type="term" value="P:diaminopimelate biosynthetic process"/>
    <property type="evidence" value="ECO:0007669"/>
    <property type="project" value="UniProtKB-UniRule"/>
</dbReference>
<keyword evidence="7 12" id="KW-0220">Diaminopimelate biosynthesis</keyword>
<dbReference type="PROSITE" id="PS00665">
    <property type="entry name" value="DHDPS_1"/>
    <property type="match status" value="1"/>
</dbReference>
<dbReference type="PIRSF" id="PIRSF001365">
    <property type="entry name" value="DHDPS"/>
    <property type="match status" value="1"/>
</dbReference>
<dbReference type="SMART" id="SM01130">
    <property type="entry name" value="DHDPS"/>
    <property type="match status" value="1"/>
</dbReference>
<dbReference type="AlphaFoldDB" id="A0A2A2SGR0"/>
<evidence type="ECO:0000256" key="6">
    <source>
        <dbReference type="ARBA" id="ARBA00022605"/>
    </source>
</evidence>
<comment type="subcellular location">
    <subcellularLocation>
        <location evidence="12">Cytoplasm</location>
    </subcellularLocation>
</comment>
<dbReference type="NCBIfam" id="TIGR00674">
    <property type="entry name" value="dapA"/>
    <property type="match status" value="1"/>
</dbReference>
<evidence type="ECO:0000256" key="11">
    <source>
        <dbReference type="ARBA" id="ARBA00047836"/>
    </source>
</evidence>